<evidence type="ECO:0000313" key="3">
    <source>
        <dbReference type="Proteomes" id="UP001153292"/>
    </source>
</evidence>
<reference evidence="2" key="1">
    <citation type="submission" date="2021-12" db="EMBL/GenBank/DDBJ databases">
        <authorList>
            <person name="King R."/>
        </authorList>
    </citation>
    <scope>NUCLEOTIDE SEQUENCE</scope>
</reference>
<evidence type="ECO:0000259" key="1">
    <source>
        <dbReference type="Pfam" id="PF08969"/>
    </source>
</evidence>
<dbReference type="InterPro" id="IPR015063">
    <property type="entry name" value="USP8_dimer"/>
</dbReference>
<sequence>MTETRRIQLHLGKCIEDLDKLYNLPDLKTKRATLLCKSAQKLFDSAEEAYKNGDEEYSYVYYMKYLRIIAFITKDKEYQKDKSYFNNMLGSKNPNKAIDAAEKLKNSLIERKSANMLEQGLPPASKPVWAERASMELIVMLDWSSTAVIPGKTLHLLKTILLKGGAAPPLYRPGRYAWSVSIEDPALTTNPRAEPPRHYTDLDDMLGQYLLRTPPSPPTPGRPRPATIQTWTICLGGPAPPLYRPGRYAWSVSIEDPALTTNPRAAPPRHYTDLDDMLGQYLLRTPPSPPTPGRSRPATIQTWTICLGGAAPPLYRPGRYAWSVSIEDPALTTNPRAEPPRHYTDLDDMLGDIEYPNWSELSPVAPPAIPRPKPGEPVVDRASKVDTTLFLN</sequence>
<keyword evidence="3" id="KW-1185">Reference proteome</keyword>
<evidence type="ECO:0000313" key="2">
    <source>
        <dbReference type="EMBL" id="CAH0402570.1"/>
    </source>
</evidence>
<accession>A0ABN8B6H0</accession>
<dbReference type="Pfam" id="PF08969">
    <property type="entry name" value="USP8_dimer"/>
    <property type="match status" value="1"/>
</dbReference>
<dbReference type="EMBL" id="OU963913">
    <property type="protein sequence ID" value="CAH0402570.1"/>
    <property type="molecule type" value="Genomic_DNA"/>
</dbReference>
<proteinExistence type="predicted"/>
<protein>
    <recommendedName>
        <fullName evidence="1">USP8 dimerisation domain-containing protein</fullName>
    </recommendedName>
</protein>
<dbReference type="SUPFAM" id="SSF140856">
    <property type="entry name" value="USP8 N-terminal domain-like"/>
    <property type="match status" value="1"/>
</dbReference>
<organism evidence="2 3">
    <name type="scientific">Chilo suppressalis</name>
    <name type="common">Asiatic rice borer moth</name>
    <dbReference type="NCBI Taxonomy" id="168631"/>
    <lineage>
        <taxon>Eukaryota</taxon>
        <taxon>Metazoa</taxon>
        <taxon>Ecdysozoa</taxon>
        <taxon>Arthropoda</taxon>
        <taxon>Hexapoda</taxon>
        <taxon>Insecta</taxon>
        <taxon>Pterygota</taxon>
        <taxon>Neoptera</taxon>
        <taxon>Endopterygota</taxon>
        <taxon>Lepidoptera</taxon>
        <taxon>Glossata</taxon>
        <taxon>Ditrysia</taxon>
        <taxon>Pyraloidea</taxon>
        <taxon>Crambidae</taxon>
        <taxon>Crambinae</taxon>
        <taxon>Chilo</taxon>
    </lineage>
</organism>
<dbReference type="Gene3D" id="1.20.58.80">
    <property type="entry name" value="Phosphotransferase system, lactose/cellobiose-type IIA subunit"/>
    <property type="match status" value="1"/>
</dbReference>
<feature type="domain" description="USP8 dimerisation" evidence="1">
    <location>
        <begin position="8"/>
        <end position="111"/>
    </location>
</feature>
<name>A0ABN8B6H0_CHISP</name>
<dbReference type="Proteomes" id="UP001153292">
    <property type="component" value="Chromosome 20"/>
</dbReference>
<gene>
    <name evidence="2" type="ORF">CHILSU_LOCUS5815</name>
</gene>